<organism evidence="4 5">
    <name type="scientific">Microbacterium horticulturae</name>
    <dbReference type="NCBI Taxonomy" id="3028316"/>
    <lineage>
        <taxon>Bacteria</taxon>
        <taxon>Bacillati</taxon>
        <taxon>Actinomycetota</taxon>
        <taxon>Actinomycetes</taxon>
        <taxon>Micrococcales</taxon>
        <taxon>Microbacteriaceae</taxon>
        <taxon>Microbacterium</taxon>
    </lineage>
</organism>
<dbReference type="PIRSF" id="PIRSF004846">
    <property type="entry name" value="ModA"/>
    <property type="match status" value="1"/>
</dbReference>
<dbReference type="PANTHER" id="PTHR30632:SF0">
    <property type="entry name" value="SULFATE-BINDING PROTEIN"/>
    <property type="match status" value="1"/>
</dbReference>
<dbReference type="Gene3D" id="3.40.190.10">
    <property type="entry name" value="Periplasmic binding protein-like II"/>
    <property type="match status" value="2"/>
</dbReference>
<dbReference type="InterPro" id="IPR005950">
    <property type="entry name" value="ModA"/>
</dbReference>
<evidence type="ECO:0000256" key="3">
    <source>
        <dbReference type="ARBA" id="ARBA00022729"/>
    </source>
</evidence>
<comment type="similarity">
    <text evidence="1">Belongs to the bacterial solute-binding protein ModA family.</text>
</comment>
<dbReference type="SUPFAM" id="SSF53850">
    <property type="entry name" value="Periplasmic binding protein-like II"/>
    <property type="match status" value="1"/>
</dbReference>
<evidence type="ECO:0000256" key="2">
    <source>
        <dbReference type="ARBA" id="ARBA00022723"/>
    </source>
</evidence>
<keyword evidence="3" id="KW-0732">Signal</keyword>
<gene>
    <name evidence="4" type="primary">modA</name>
    <name evidence="4" type="ORF">PU630_03980</name>
</gene>
<dbReference type="PANTHER" id="PTHR30632">
    <property type="entry name" value="MOLYBDATE-BINDING PERIPLASMIC PROTEIN"/>
    <property type="match status" value="1"/>
</dbReference>
<accession>A0ABY8C1X4</accession>
<proteinExistence type="inferred from homology"/>
<sequence>MRRMTAFATAAAASLALLLTGCGDTTSSADPAGGASTDALSGEVAVSAAASLQGAFDKAISEFESAHPEVKITANYDGSSTLATQINGGAKVDVFASADEANMAKVTDPGLASDPAIFAKNTLVVVTPSGNPGDVKTLQDLANPDLKVVLCAPEVPCGAASQTLLKNADVTVRPASLEQNVTAVLTKVQNDEADAGLVYKTDAATSDQVTSFTPEGADAVVNSYPIVVLKDAPNKAAAQAFVDFVTGSDGQAILASFGFDKP</sequence>
<dbReference type="PROSITE" id="PS51257">
    <property type="entry name" value="PROKAR_LIPOPROTEIN"/>
    <property type="match status" value="1"/>
</dbReference>
<evidence type="ECO:0000313" key="5">
    <source>
        <dbReference type="Proteomes" id="UP001214553"/>
    </source>
</evidence>
<evidence type="ECO:0000313" key="4">
    <source>
        <dbReference type="EMBL" id="WEG09737.1"/>
    </source>
</evidence>
<evidence type="ECO:0000256" key="1">
    <source>
        <dbReference type="ARBA" id="ARBA00009175"/>
    </source>
</evidence>
<protein>
    <submittedName>
        <fullName evidence="4">Molybdate ABC transporter substrate-binding protein</fullName>
    </submittedName>
</protein>
<dbReference type="EMBL" id="CP119108">
    <property type="protein sequence ID" value="WEG09737.1"/>
    <property type="molecule type" value="Genomic_DNA"/>
</dbReference>
<keyword evidence="2" id="KW-0479">Metal-binding</keyword>
<reference evidence="4 5" key="1">
    <citation type="submission" date="2023-03" db="EMBL/GenBank/DDBJ databases">
        <title>Genome sequence of Microbacterium sp. KACC 23027.</title>
        <authorList>
            <person name="Kim S."/>
            <person name="Heo J."/>
            <person name="Kwon S.-W."/>
        </authorList>
    </citation>
    <scope>NUCLEOTIDE SEQUENCE [LARGE SCALE GENOMIC DNA]</scope>
    <source>
        <strain evidence="4 5">KACC 23027</strain>
    </source>
</reference>
<dbReference type="InterPro" id="IPR050682">
    <property type="entry name" value="ModA/WtpA"/>
</dbReference>
<dbReference type="NCBIfam" id="TIGR01256">
    <property type="entry name" value="modA"/>
    <property type="match status" value="1"/>
</dbReference>
<dbReference type="Pfam" id="PF13531">
    <property type="entry name" value="SBP_bac_11"/>
    <property type="match status" value="1"/>
</dbReference>
<keyword evidence="5" id="KW-1185">Reference proteome</keyword>
<dbReference type="Proteomes" id="UP001214553">
    <property type="component" value="Chromosome"/>
</dbReference>
<name>A0ABY8C1X4_9MICO</name>